<dbReference type="EMBL" id="JAYWIO010000008">
    <property type="protein sequence ID" value="KAK7246466.1"/>
    <property type="molecule type" value="Genomic_DNA"/>
</dbReference>
<dbReference type="Proteomes" id="UP001372338">
    <property type="component" value="Unassembled WGS sequence"/>
</dbReference>
<evidence type="ECO:0000313" key="2">
    <source>
        <dbReference type="Proteomes" id="UP001372338"/>
    </source>
</evidence>
<comment type="caution">
    <text evidence="1">The sequence shown here is derived from an EMBL/GenBank/DDBJ whole genome shotgun (WGS) entry which is preliminary data.</text>
</comment>
<evidence type="ECO:0000313" key="1">
    <source>
        <dbReference type="EMBL" id="KAK7246466.1"/>
    </source>
</evidence>
<gene>
    <name evidence="1" type="ORF">RIF29_41334</name>
</gene>
<protein>
    <submittedName>
        <fullName evidence="1">Uncharacterized protein</fullName>
    </submittedName>
</protein>
<accession>A0AAN9HRI7</accession>
<reference evidence="1 2" key="1">
    <citation type="submission" date="2024-01" db="EMBL/GenBank/DDBJ databases">
        <title>The genomes of 5 underutilized Papilionoideae crops provide insights into root nodulation and disease resistanc.</title>
        <authorList>
            <person name="Yuan L."/>
        </authorList>
    </citation>
    <scope>NUCLEOTIDE SEQUENCE [LARGE SCALE GENOMIC DNA]</scope>
    <source>
        <strain evidence="1">ZHUSHIDOU_FW_LH</strain>
        <tissue evidence="1">Leaf</tissue>
    </source>
</reference>
<sequence length="81" mass="9291">MEGKKGNGEGNREEEWGLYRWGDGRGMGRHGMMMMMMMNDECETLAHWHGVNAKYKLIHAAPLYIRGVGVGEVDTRRLHSR</sequence>
<name>A0AAN9HRI7_CROPI</name>
<organism evidence="1 2">
    <name type="scientific">Crotalaria pallida</name>
    <name type="common">Smooth rattlebox</name>
    <name type="synonym">Crotalaria striata</name>
    <dbReference type="NCBI Taxonomy" id="3830"/>
    <lineage>
        <taxon>Eukaryota</taxon>
        <taxon>Viridiplantae</taxon>
        <taxon>Streptophyta</taxon>
        <taxon>Embryophyta</taxon>
        <taxon>Tracheophyta</taxon>
        <taxon>Spermatophyta</taxon>
        <taxon>Magnoliopsida</taxon>
        <taxon>eudicotyledons</taxon>
        <taxon>Gunneridae</taxon>
        <taxon>Pentapetalae</taxon>
        <taxon>rosids</taxon>
        <taxon>fabids</taxon>
        <taxon>Fabales</taxon>
        <taxon>Fabaceae</taxon>
        <taxon>Papilionoideae</taxon>
        <taxon>50 kb inversion clade</taxon>
        <taxon>genistoids sensu lato</taxon>
        <taxon>core genistoids</taxon>
        <taxon>Crotalarieae</taxon>
        <taxon>Crotalaria</taxon>
    </lineage>
</organism>
<keyword evidence="2" id="KW-1185">Reference proteome</keyword>
<dbReference type="AlphaFoldDB" id="A0AAN9HRI7"/>
<proteinExistence type="predicted"/>